<organism evidence="1">
    <name type="scientific">Sesamum radiatum</name>
    <name type="common">Black benniseed</name>
    <dbReference type="NCBI Taxonomy" id="300843"/>
    <lineage>
        <taxon>Eukaryota</taxon>
        <taxon>Viridiplantae</taxon>
        <taxon>Streptophyta</taxon>
        <taxon>Embryophyta</taxon>
        <taxon>Tracheophyta</taxon>
        <taxon>Spermatophyta</taxon>
        <taxon>Magnoliopsida</taxon>
        <taxon>eudicotyledons</taxon>
        <taxon>Gunneridae</taxon>
        <taxon>Pentapetalae</taxon>
        <taxon>asterids</taxon>
        <taxon>lamiids</taxon>
        <taxon>Lamiales</taxon>
        <taxon>Pedaliaceae</taxon>
        <taxon>Sesamum</taxon>
    </lineage>
</organism>
<reference evidence="1" key="1">
    <citation type="submission" date="2020-06" db="EMBL/GenBank/DDBJ databases">
        <authorList>
            <person name="Li T."/>
            <person name="Hu X."/>
            <person name="Zhang T."/>
            <person name="Song X."/>
            <person name="Zhang H."/>
            <person name="Dai N."/>
            <person name="Sheng W."/>
            <person name="Hou X."/>
            <person name="Wei L."/>
        </authorList>
    </citation>
    <scope>NUCLEOTIDE SEQUENCE</scope>
    <source>
        <strain evidence="1">G02</strain>
        <tissue evidence="1">Leaf</tissue>
    </source>
</reference>
<accession>A0AAW2NRT7</accession>
<dbReference type="EMBL" id="JACGWJ010000019">
    <property type="protein sequence ID" value="KAL0345563.1"/>
    <property type="molecule type" value="Genomic_DNA"/>
</dbReference>
<proteinExistence type="predicted"/>
<dbReference type="PANTHER" id="PTHR48475:SF2">
    <property type="entry name" value="RIBONUCLEASE H"/>
    <property type="match status" value="1"/>
</dbReference>
<dbReference type="PANTHER" id="PTHR48475">
    <property type="entry name" value="RIBONUCLEASE H"/>
    <property type="match status" value="1"/>
</dbReference>
<name>A0AAW2NRT7_SESRA</name>
<evidence type="ECO:0000313" key="1">
    <source>
        <dbReference type="EMBL" id="KAL0345563.1"/>
    </source>
</evidence>
<gene>
    <name evidence="1" type="ORF">Sradi_4387600</name>
</gene>
<dbReference type="AlphaFoldDB" id="A0AAW2NRT7"/>
<sequence length="98" mass="11627">MVAGVKSRKVTIMIKEHPSIEEVKEVQVMEEKRSWKNDVIKYLKEATLLDDPIQVKRIRFKAARFTMVGHELYKRTIDGPLLKYLDEEKAQYVLREIH</sequence>
<protein>
    <submittedName>
        <fullName evidence="1">Uncharacterized protein</fullName>
    </submittedName>
</protein>
<reference evidence="1" key="2">
    <citation type="journal article" date="2024" name="Plant">
        <title>Genomic evolution and insights into agronomic trait innovations of Sesamum species.</title>
        <authorList>
            <person name="Miao H."/>
            <person name="Wang L."/>
            <person name="Qu L."/>
            <person name="Liu H."/>
            <person name="Sun Y."/>
            <person name="Le M."/>
            <person name="Wang Q."/>
            <person name="Wei S."/>
            <person name="Zheng Y."/>
            <person name="Lin W."/>
            <person name="Duan Y."/>
            <person name="Cao H."/>
            <person name="Xiong S."/>
            <person name="Wang X."/>
            <person name="Wei L."/>
            <person name="Li C."/>
            <person name="Ma Q."/>
            <person name="Ju M."/>
            <person name="Zhao R."/>
            <person name="Li G."/>
            <person name="Mu C."/>
            <person name="Tian Q."/>
            <person name="Mei H."/>
            <person name="Zhang T."/>
            <person name="Gao T."/>
            <person name="Zhang H."/>
        </authorList>
    </citation>
    <scope>NUCLEOTIDE SEQUENCE</scope>
    <source>
        <strain evidence="1">G02</strain>
    </source>
</reference>
<comment type="caution">
    <text evidence="1">The sequence shown here is derived from an EMBL/GenBank/DDBJ whole genome shotgun (WGS) entry which is preliminary data.</text>
</comment>